<evidence type="ECO:0000256" key="2">
    <source>
        <dbReference type="SAM" id="SignalP"/>
    </source>
</evidence>
<comment type="caution">
    <text evidence="4">The sequence shown here is derived from an EMBL/GenBank/DDBJ whole genome shotgun (WGS) entry which is preliminary data.</text>
</comment>
<dbReference type="EMBL" id="JAHCVJ010000001">
    <property type="protein sequence ID" value="MBT0663161.1"/>
    <property type="molecule type" value="Genomic_DNA"/>
</dbReference>
<keyword evidence="5" id="KW-1185">Reference proteome</keyword>
<dbReference type="RefSeq" id="WP_214169929.1">
    <property type="nucleotide sequence ID" value="NZ_JAHCVJ010000001.1"/>
</dbReference>
<dbReference type="Gene3D" id="3.30.1330.60">
    <property type="entry name" value="OmpA-like domain"/>
    <property type="match status" value="1"/>
</dbReference>
<organism evidence="4 5">
    <name type="scientific">Geoanaerobacter pelophilus</name>
    <dbReference type="NCBI Taxonomy" id="60036"/>
    <lineage>
        <taxon>Bacteria</taxon>
        <taxon>Pseudomonadati</taxon>
        <taxon>Thermodesulfobacteriota</taxon>
        <taxon>Desulfuromonadia</taxon>
        <taxon>Geobacterales</taxon>
        <taxon>Geobacteraceae</taxon>
        <taxon>Geoanaerobacter</taxon>
    </lineage>
</organism>
<dbReference type="Pfam" id="PF00691">
    <property type="entry name" value="OmpA"/>
    <property type="match status" value="1"/>
</dbReference>
<dbReference type="InterPro" id="IPR036737">
    <property type="entry name" value="OmpA-like_sf"/>
</dbReference>
<dbReference type="GO" id="GO:0016020">
    <property type="term" value="C:membrane"/>
    <property type="evidence" value="ECO:0007669"/>
    <property type="project" value="UniProtKB-UniRule"/>
</dbReference>
<proteinExistence type="predicted"/>
<keyword evidence="2" id="KW-0732">Signal</keyword>
<evidence type="ECO:0000256" key="1">
    <source>
        <dbReference type="PROSITE-ProRule" id="PRU00473"/>
    </source>
</evidence>
<accession>A0AAW4L7D6</accession>
<evidence type="ECO:0000313" key="5">
    <source>
        <dbReference type="Proteomes" id="UP000811899"/>
    </source>
</evidence>
<evidence type="ECO:0000259" key="3">
    <source>
        <dbReference type="PROSITE" id="PS51123"/>
    </source>
</evidence>
<sequence length="201" mass="22470">MQVKSWSIATLVLLVPLASHASDIRQRPFSYSLESVTAKVDDQFVVCSDCADNRLSMMPMIPKLALRMTTPHKLEIPDPREVQPDQSNKGDAVVTPVRLDPIQFDFNSAKLSRQERERLNGLLTELSRTSTFDLTGYTCTVGSGDYNEGLSIRRANHVAGIFKANGLNVGTVEGKGKCCPISIEKRLNRRVEILEHRKEEK</sequence>
<name>A0AAW4L7D6_9BACT</name>
<dbReference type="AlphaFoldDB" id="A0AAW4L7D6"/>
<evidence type="ECO:0000313" key="4">
    <source>
        <dbReference type="EMBL" id="MBT0663161.1"/>
    </source>
</evidence>
<feature type="domain" description="OmpA-like" evidence="3">
    <location>
        <begin position="91"/>
        <end position="199"/>
    </location>
</feature>
<feature type="signal peptide" evidence="2">
    <location>
        <begin position="1"/>
        <end position="21"/>
    </location>
</feature>
<reference evidence="4 5" key="1">
    <citation type="submission" date="2021-05" db="EMBL/GenBank/DDBJ databases">
        <title>The draft genome of Geobacter pelophilus DSM 12255.</title>
        <authorList>
            <person name="Xu Z."/>
            <person name="Masuda Y."/>
            <person name="Itoh H."/>
            <person name="Senoo K."/>
        </authorList>
    </citation>
    <scope>NUCLEOTIDE SEQUENCE [LARGE SCALE GENOMIC DNA]</scope>
    <source>
        <strain evidence="4 5">DSM 12255</strain>
    </source>
</reference>
<dbReference type="CDD" id="cd07185">
    <property type="entry name" value="OmpA_C-like"/>
    <property type="match status" value="1"/>
</dbReference>
<dbReference type="Proteomes" id="UP000811899">
    <property type="component" value="Unassembled WGS sequence"/>
</dbReference>
<gene>
    <name evidence="4" type="ORF">KI809_02505</name>
</gene>
<dbReference type="InterPro" id="IPR006665">
    <property type="entry name" value="OmpA-like"/>
</dbReference>
<keyword evidence="1" id="KW-0472">Membrane</keyword>
<feature type="chain" id="PRO_5043408581" evidence="2">
    <location>
        <begin position="22"/>
        <end position="201"/>
    </location>
</feature>
<protein>
    <submittedName>
        <fullName evidence="4">OmpA family protein</fullName>
    </submittedName>
</protein>
<dbReference type="SUPFAM" id="SSF103088">
    <property type="entry name" value="OmpA-like"/>
    <property type="match status" value="1"/>
</dbReference>
<dbReference type="PROSITE" id="PS51123">
    <property type="entry name" value="OMPA_2"/>
    <property type="match status" value="1"/>
</dbReference>